<keyword evidence="2" id="KW-1185">Reference proteome</keyword>
<evidence type="ECO:0000313" key="2">
    <source>
        <dbReference type="Proteomes" id="UP000276133"/>
    </source>
</evidence>
<sequence length="102" mass="11678">DQLDEAKKKLRANFSNSYNYLEDSFDLFLLILSGSNKKELILIVPFNFFNFDCLGDSQFAGRWISNLSHRSSELFKCLISSAKNCTLLSVLFLAVFVENKII</sequence>
<dbReference type="EMBL" id="REGN01000358">
    <property type="protein sequence ID" value="RNA42523.1"/>
    <property type="molecule type" value="Genomic_DNA"/>
</dbReference>
<reference evidence="1 2" key="1">
    <citation type="journal article" date="2018" name="Sci. Rep.">
        <title>Genomic signatures of local adaptation to the degree of environmental predictability in rotifers.</title>
        <authorList>
            <person name="Franch-Gras L."/>
            <person name="Hahn C."/>
            <person name="Garcia-Roger E.M."/>
            <person name="Carmona M.J."/>
            <person name="Serra M."/>
            <person name="Gomez A."/>
        </authorList>
    </citation>
    <scope>NUCLEOTIDE SEQUENCE [LARGE SCALE GENOMIC DNA]</scope>
    <source>
        <strain evidence="1">HYR1</strain>
    </source>
</reference>
<name>A0A3M7T3C7_BRAPC</name>
<feature type="non-terminal residue" evidence="1">
    <location>
        <position position="1"/>
    </location>
</feature>
<accession>A0A3M7T3C7</accession>
<evidence type="ECO:0000313" key="1">
    <source>
        <dbReference type="EMBL" id="RNA42523.1"/>
    </source>
</evidence>
<dbReference type="AlphaFoldDB" id="A0A3M7T3C7"/>
<dbReference type="Proteomes" id="UP000276133">
    <property type="component" value="Unassembled WGS sequence"/>
</dbReference>
<comment type="caution">
    <text evidence="1">The sequence shown here is derived from an EMBL/GenBank/DDBJ whole genome shotgun (WGS) entry which is preliminary data.</text>
</comment>
<protein>
    <submittedName>
        <fullName evidence="1">Uncharacterized protein</fullName>
    </submittedName>
</protein>
<organism evidence="1 2">
    <name type="scientific">Brachionus plicatilis</name>
    <name type="common">Marine rotifer</name>
    <name type="synonym">Brachionus muelleri</name>
    <dbReference type="NCBI Taxonomy" id="10195"/>
    <lineage>
        <taxon>Eukaryota</taxon>
        <taxon>Metazoa</taxon>
        <taxon>Spiralia</taxon>
        <taxon>Gnathifera</taxon>
        <taxon>Rotifera</taxon>
        <taxon>Eurotatoria</taxon>
        <taxon>Monogononta</taxon>
        <taxon>Pseudotrocha</taxon>
        <taxon>Ploima</taxon>
        <taxon>Brachionidae</taxon>
        <taxon>Brachionus</taxon>
    </lineage>
</organism>
<proteinExistence type="predicted"/>
<gene>
    <name evidence="1" type="ORF">BpHYR1_005915</name>
</gene>